<keyword evidence="12" id="KW-1185">Reference proteome</keyword>
<dbReference type="Proteomes" id="UP000248863">
    <property type="component" value="Unassembled WGS sequence"/>
</dbReference>
<reference evidence="11 12" key="1">
    <citation type="submission" date="2017-07" db="EMBL/GenBank/DDBJ databases">
        <title>Draft Genome Sequences of Select Purple Nonsulfur Bacteria.</title>
        <authorList>
            <person name="Lasarre B."/>
            <person name="Mckinlay J.B."/>
        </authorList>
    </citation>
    <scope>NUCLEOTIDE SEQUENCE [LARGE SCALE GENOMIC DNA]</scope>
    <source>
        <strain evidence="11 12">DSM 11907</strain>
    </source>
</reference>
<evidence type="ECO:0000256" key="4">
    <source>
        <dbReference type="ARBA" id="ARBA00022475"/>
    </source>
</evidence>
<dbReference type="AlphaFoldDB" id="A0A327K0P2"/>
<keyword evidence="5" id="KW-0997">Cell inner membrane</keyword>
<keyword evidence="8" id="KW-1133">Transmembrane helix</keyword>
<feature type="non-terminal residue" evidence="11">
    <location>
        <position position="1"/>
    </location>
</feature>
<gene>
    <name evidence="11" type="ORF">CH338_25190</name>
</gene>
<evidence type="ECO:0000256" key="1">
    <source>
        <dbReference type="ARBA" id="ARBA00004383"/>
    </source>
</evidence>
<dbReference type="PROSITE" id="PS52015">
    <property type="entry name" value="TONB_CTD"/>
    <property type="match status" value="1"/>
</dbReference>
<name>A0A327K0P2_9BRAD</name>
<dbReference type="PANTHER" id="PTHR33446">
    <property type="entry name" value="PROTEIN TONB-RELATED"/>
    <property type="match status" value="1"/>
</dbReference>
<dbReference type="Gene3D" id="3.30.1150.10">
    <property type="match status" value="1"/>
</dbReference>
<evidence type="ECO:0000259" key="10">
    <source>
        <dbReference type="PROSITE" id="PS52015"/>
    </source>
</evidence>
<keyword evidence="6" id="KW-0812">Transmembrane</keyword>
<evidence type="ECO:0000256" key="2">
    <source>
        <dbReference type="ARBA" id="ARBA00006555"/>
    </source>
</evidence>
<keyword evidence="7" id="KW-0653">Protein transport</keyword>
<dbReference type="OrthoDB" id="7433592at2"/>
<dbReference type="RefSeq" id="WP_146618912.1">
    <property type="nucleotide sequence ID" value="NZ_NPEU01000470.1"/>
</dbReference>
<dbReference type="NCBIfam" id="TIGR01352">
    <property type="entry name" value="tonB_Cterm"/>
    <property type="match status" value="1"/>
</dbReference>
<evidence type="ECO:0000256" key="7">
    <source>
        <dbReference type="ARBA" id="ARBA00022927"/>
    </source>
</evidence>
<keyword evidence="4" id="KW-1003">Cell membrane</keyword>
<evidence type="ECO:0000256" key="5">
    <source>
        <dbReference type="ARBA" id="ARBA00022519"/>
    </source>
</evidence>
<organism evidence="11 12">
    <name type="scientific">Rhodoplanes elegans</name>
    <dbReference type="NCBI Taxonomy" id="29408"/>
    <lineage>
        <taxon>Bacteria</taxon>
        <taxon>Pseudomonadati</taxon>
        <taxon>Pseudomonadota</taxon>
        <taxon>Alphaproteobacteria</taxon>
        <taxon>Hyphomicrobiales</taxon>
        <taxon>Nitrobacteraceae</taxon>
        <taxon>Rhodoplanes</taxon>
    </lineage>
</organism>
<dbReference type="EMBL" id="NPEU01000470">
    <property type="protein sequence ID" value="RAI31841.1"/>
    <property type="molecule type" value="Genomic_DNA"/>
</dbReference>
<keyword evidence="3" id="KW-0813">Transport</keyword>
<comment type="caution">
    <text evidence="11">The sequence shown here is derived from an EMBL/GenBank/DDBJ whole genome shotgun (WGS) entry which is preliminary data.</text>
</comment>
<dbReference type="SUPFAM" id="SSF74653">
    <property type="entry name" value="TolA/TonB C-terminal domain"/>
    <property type="match status" value="1"/>
</dbReference>
<comment type="similarity">
    <text evidence="2">Belongs to the TonB family.</text>
</comment>
<accession>A0A327K0P2</accession>
<proteinExistence type="inferred from homology"/>
<protein>
    <recommendedName>
        <fullName evidence="10">TonB C-terminal domain-containing protein</fullName>
    </recommendedName>
</protein>
<evidence type="ECO:0000256" key="9">
    <source>
        <dbReference type="ARBA" id="ARBA00023136"/>
    </source>
</evidence>
<dbReference type="GO" id="GO:0015031">
    <property type="term" value="P:protein transport"/>
    <property type="evidence" value="ECO:0007669"/>
    <property type="project" value="UniProtKB-KW"/>
</dbReference>
<evidence type="ECO:0000256" key="3">
    <source>
        <dbReference type="ARBA" id="ARBA00022448"/>
    </source>
</evidence>
<sequence length="109" mass="11150">AVAASAGSSGIGVGRSDAQSNYPGLVLAHLARFKQYPGEARAQARGGIARVRFTLDGGGRVTGVALAQGSGHADLDQESVAVVRRASPFPPPPGGRPQSFTLPVRFGLR</sequence>
<evidence type="ECO:0000313" key="11">
    <source>
        <dbReference type="EMBL" id="RAI31841.1"/>
    </source>
</evidence>
<comment type="subcellular location">
    <subcellularLocation>
        <location evidence="1">Cell inner membrane</location>
        <topology evidence="1">Single-pass membrane protein</topology>
        <orientation evidence="1">Periplasmic side</orientation>
    </subcellularLocation>
</comment>
<dbReference type="Pfam" id="PF03544">
    <property type="entry name" value="TonB_C"/>
    <property type="match status" value="1"/>
</dbReference>
<feature type="domain" description="TonB C-terminal" evidence="10">
    <location>
        <begin position="21"/>
        <end position="109"/>
    </location>
</feature>
<evidence type="ECO:0000256" key="8">
    <source>
        <dbReference type="ARBA" id="ARBA00022989"/>
    </source>
</evidence>
<dbReference type="InterPro" id="IPR051045">
    <property type="entry name" value="TonB-dependent_transducer"/>
</dbReference>
<dbReference type="InterPro" id="IPR037682">
    <property type="entry name" value="TonB_C"/>
</dbReference>
<dbReference type="InterPro" id="IPR006260">
    <property type="entry name" value="TonB/TolA_C"/>
</dbReference>
<keyword evidence="9" id="KW-0472">Membrane</keyword>
<dbReference type="GO" id="GO:0055085">
    <property type="term" value="P:transmembrane transport"/>
    <property type="evidence" value="ECO:0007669"/>
    <property type="project" value="InterPro"/>
</dbReference>
<evidence type="ECO:0000313" key="12">
    <source>
        <dbReference type="Proteomes" id="UP000248863"/>
    </source>
</evidence>
<dbReference type="GO" id="GO:0005886">
    <property type="term" value="C:plasma membrane"/>
    <property type="evidence" value="ECO:0007669"/>
    <property type="project" value="UniProtKB-SubCell"/>
</dbReference>
<evidence type="ECO:0000256" key="6">
    <source>
        <dbReference type="ARBA" id="ARBA00022692"/>
    </source>
</evidence>